<evidence type="ECO:0000313" key="4">
    <source>
        <dbReference type="Proteomes" id="UP000295357"/>
    </source>
</evidence>
<dbReference type="InterPro" id="IPR000160">
    <property type="entry name" value="GGDEF_dom"/>
</dbReference>
<gene>
    <name evidence="3" type="ORF">DFR39_102162</name>
</gene>
<dbReference type="InterPro" id="IPR001633">
    <property type="entry name" value="EAL_dom"/>
</dbReference>
<feature type="domain" description="EAL" evidence="1">
    <location>
        <begin position="467"/>
        <end position="722"/>
    </location>
</feature>
<proteinExistence type="predicted"/>
<comment type="caution">
    <text evidence="3">The sequence shown here is derived from an EMBL/GenBank/DDBJ whole genome shotgun (WGS) entry which is preliminary data.</text>
</comment>
<dbReference type="SMART" id="SM00052">
    <property type="entry name" value="EAL"/>
    <property type="match status" value="1"/>
</dbReference>
<dbReference type="PANTHER" id="PTHR44757">
    <property type="entry name" value="DIGUANYLATE CYCLASE DGCP"/>
    <property type="match status" value="1"/>
</dbReference>
<feature type="domain" description="GGDEF" evidence="2">
    <location>
        <begin position="320"/>
        <end position="458"/>
    </location>
</feature>
<dbReference type="Proteomes" id="UP000295357">
    <property type="component" value="Unassembled WGS sequence"/>
</dbReference>
<reference evidence="3 4" key="1">
    <citation type="submission" date="2019-03" db="EMBL/GenBank/DDBJ databases">
        <title>Genomic Encyclopedia of Type Strains, Phase IV (KMG-IV): sequencing the most valuable type-strain genomes for metagenomic binning, comparative biology and taxonomic classification.</title>
        <authorList>
            <person name="Goeker M."/>
        </authorList>
    </citation>
    <scope>NUCLEOTIDE SEQUENCE [LARGE SCALE GENOMIC DNA]</scope>
    <source>
        <strain evidence="3 4">DSM 25082</strain>
    </source>
</reference>
<dbReference type="SUPFAM" id="SSF55785">
    <property type="entry name" value="PYP-like sensor domain (PAS domain)"/>
    <property type="match status" value="2"/>
</dbReference>
<sequence>MSFFSSARAHYAPPHRLTRLRWGLRRLLGRGVRWPDELELAELGAARWDLRWGQVQATPLWRSLCGAPEPFESPQDWLERLAHPLDRARLRPALDHLLSGQPGRAGVEDWHESLRLQAPGTQEWRWFSLKLRLWRRGSAGRPRHLLALLKDISWRRVAQERERMSITLFEHVGQGLAVLDMEQNVLDANPAYCSLMRADREALLGAMAQPLQPGVLRRAGHDPLQIREGLAQGQSWQGHISLQREDGEQISLALSLAGIPEPEGPPRYQVLTLQDQTLQVQQQRLLDAQQSRDALTGLPNLAEFRRRLALALDASRREGFALCVVWLDLDRFRQINEQYGRLLGDRLLLQVGRRLDGALRSGREWADELAHLGGDEFGLLLRCKDAAEAELALQRLLNVLRAPFPLAELPEPMDITASLGATLHPRDQSDAETLLRHAAHALYRVKRSGRNAYQLFDTEKHARSDAQALALGRMQEALDAGELCLYYQPKVDMRRGLVLGVEALLRWQHPEKGLLGPAHFLPVLERTGLGVRVGDWVIEQALKQSSLWLSQGLALRVSVNVAARHLQADDFTQRLQELLARHPGVPLARHLMLEVLESAALADIEATQVLIRRCRALGVSFALDDFGTGYSTLTYLKRLPVDALKIDRSFIQNMLIDEQDHALVKGVISLARTFDCSVVAEGVESAAHARALMALGCELGQGNGIAPAMPAAELADWVARFQAHPVLAGRQEAETGLAIH</sequence>
<protein>
    <submittedName>
        <fullName evidence="3">PAS domain S-box-containing protein/diguanylate cyclase (GGDEF)-like protein</fullName>
    </submittedName>
</protein>
<dbReference type="EMBL" id="SNXE01000002">
    <property type="protein sequence ID" value="TDP11783.1"/>
    <property type="molecule type" value="Genomic_DNA"/>
</dbReference>
<dbReference type="Pfam" id="PF00990">
    <property type="entry name" value="GGDEF"/>
    <property type="match status" value="1"/>
</dbReference>
<dbReference type="CDD" id="cd00130">
    <property type="entry name" value="PAS"/>
    <property type="match status" value="1"/>
</dbReference>
<dbReference type="Pfam" id="PF00563">
    <property type="entry name" value="EAL"/>
    <property type="match status" value="1"/>
</dbReference>
<organism evidence="3 4">
    <name type="scientific">Roseateles asaccharophilus</name>
    <dbReference type="NCBI Taxonomy" id="582607"/>
    <lineage>
        <taxon>Bacteria</taxon>
        <taxon>Pseudomonadati</taxon>
        <taxon>Pseudomonadota</taxon>
        <taxon>Betaproteobacteria</taxon>
        <taxon>Burkholderiales</taxon>
        <taxon>Sphaerotilaceae</taxon>
        <taxon>Roseateles</taxon>
    </lineage>
</organism>
<dbReference type="SMART" id="SM00267">
    <property type="entry name" value="GGDEF"/>
    <property type="match status" value="1"/>
</dbReference>
<dbReference type="Gene3D" id="3.20.20.450">
    <property type="entry name" value="EAL domain"/>
    <property type="match status" value="1"/>
</dbReference>
<keyword evidence="4" id="KW-1185">Reference proteome</keyword>
<dbReference type="NCBIfam" id="TIGR00254">
    <property type="entry name" value="GGDEF"/>
    <property type="match status" value="1"/>
</dbReference>
<dbReference type="OrthoDB" id="9813903at2"/>
<dbReference type="RefSeq" id="WP_133602560.1">
    <property type="nucleotide sequence ID" value="NZ_JAUFPJ010000002.1"/>
</dbReference>
<evidence type="ECO:0000313" key="3">
    <source>
        <dbReference type="EMBL" id="TDP11783.1"/>
    </source>
</evidence>
<dbReference type="InterPro" id="IPR052155">
    <property type="entry name" value="Biofilm_reg_signaling"/>
</dbReference>
<accession>A0A4R6ND86</accession>
<dbReference type="InterPro" id="IPR035919">
    <property type="entry name" value="EAL_sf"/>
</dbReference>
<dbReference type="SUPFAM" id="SSF55073">
    <property type="entry name" value="Nucleotide cyclase"/>
    <property type="match status" value="1"/>
</dbReference>
<evidence type="ECO:0000259" key="2">
    <source>
        <dbReference type="PROSITE" id="PS50887"/>
    </source>
</evidence>
<dbReference type="Pfam" id="PF08448">
    <property type="entry name" value="PAS_4"/>
    <property type="match status" value="1"/>
</dbReference>
<dbReference type="InterPro" id="IPR000014">
    <property type="entry name" value="PAS"/>
</dbReference>
<dbReference type="InterPro" id="IPR029787">
    <property type="entry name" value="Nucleotide_cyclase"/>
</dbReference>
<dbReference type="CDD" id="cd01948">
    <property type="entry name" value="EAL"/>
    <property type="match status" value="1"/>
</dbReference>
<dbReference type="InterPro" id="IPR043128">
    <property type="entry name" value="Rev_trsase/Diguanyl_cyclase"/>
</dbReference>
<dbReference type="NCBIfam" id="TIGR00229">
    <property type="entry name" value="sensory_box"/>
    <property type="match status" value="1"/>
</dbReference>
<dbReference type="AlphaFoldDB" id="A0A4R6ND86"/>
<dbReference type="Gene3D" id="3.30.70.270">
    <property type="match status" value="1"/>
</dbReference>
<evidence type="ECO:0000259" key="1">
    <source>
        <dbReference type="PROSITE" id="PS50883"/>
    </source>
</evidence>
<dbReference type="CDD" id="cd01949">
    <property type="entry name" value="GGDEF"/>
    <property type="match status" value="1"/>
</dbReference>
<dbReference type="PROSITE" id="PS50887">
    <property type="entry name" value="GGDEF"/>
    <property type="match status" value="1"/>
</dbReference>
<dbReference type="SUPFAM" id="SSF141868">
    <property type="entry name" value="EAL domain-like"/>
    <property type="match status" value="1"/>
</dbReference>
<dbReference type="InterPro" id="IPR035965">
    <property type="entry name" value="PAS-like_dom_sf"/>
</dbReference>
<dbReference type="Gene3D" id="3.30.450.20">
    <property type="entry name" value="PAS domain"/>
    <property type="match status" value="2"/>
</dbReference>
<name>A0A4R6ND86_9BURK</name>
<dbReference type="InterPro" id="IPR013656">
    <property type="entry name" value="PAS_4"/>
</dbReference>
<dbReference type="PROSITE" id="PS50883">
    <property type="entry name" value="EAL"/>
    <property type="match status" value="1"/>
</dbReference>
<dbReference type="PANTHER" id="PTHR44757:SF2">
    <property type="entry name" value="BIOFILM ARCHITECTURE MAINTENANCE PROTEIN MBAA"/>
    <property type="match status" value="1"/>
</dbReference>